<evidence type="ECO:0000256" key="6">
    <source>
        <dbReference type="HAMAP-Rule" id="MF_01844"/>
    </source>
</evidence>
<keyword evidence="4 6" id="KW-1133">Transmembrane helix</keyword>
<evidence type="ECO:0000256" key="4">
    <source>
        <dbReference type="ARBA" id="ARBA00022989"/>
    </source>
</evidence>
<dbReference type="InterPro" id="IPR004670">
    <property type="entry name" value="NhaA"/>
</dbReference>
<keyword evidence="2 6" id="KW-1003">Cell membrane</keyword>
<dbReference type="RefSeq" id="WP_147151484.1">
    <property type="nucleotide sequence ID" value="NZ_BKAJ01000074.1"/>
</dbReference>
<evidence type="ECO:0000256" key="3">
    <source>
        <dbReference type="ARBA" id="ARBA00022692"/>
    </source>
</evidence>
<dbReference type="NCBIfam" id="TIGR00773">
    <property type="entry name" value="NhaA"/>
    <property type="match status" value="1"/>
</dbReference>
<evidence type="ECO:0000313" key="8">
    <source>
        <dbReference type="Proteomes" id="UP000321058"/>
    </source>
</evidence>
<comment type="subcellular location">
    <subcellularLocation>
        <location evidence="1">Cell inner membrane</location>
        <topology evidence="1">Multi-pass membrane protein</topology>
    </subcellularLocation>
    <subcellularLocation>
        <location evidence="6">Cell membrane</location>
        <topology evidence="6">Multi-pass membrane protein</topology>
    </subcellularLocation>
</comment>
<evidence type="ECO:0000313" key="7">
    <source>
        <dbReference type="EMBL" id="GEP57113.1"/>
    </source>
</evidence>
<dbReference type="InterPro" id="IPR023171">
    <property type="entry name" value="Na/H_antiporter_dom_sf"/>
</dbReference>
<feature type="transmembrane region" description="Helical" evidence="6">
    <location>
        <begin position="302"/>
        <end position="322"/>
    </location>
</feature>
<keyword evidence="5 6" id="KW-0472">Membrane</keyword>
<accession>A0A512NDV0</accession>
<dbReference type="Gene3D" id="1.20.1530.10">
    <property type="entry name" value="Na+/H+ antiporter like domain"/>
    <property type="match status" value="1"/>
</dbReference>
<keyword evidence="6" id="KW-0739">Sodium transport</keyword>
<sequence>MAERNRLREFIDSEAASAMPLLVAAIAALVLANSPFASAVDDLLRIRFGFSLGPIVLNKPILLWINDGLMAVFFLLVGLEIKREVVEGALSRPSQIALPVVAAAGGMAVPALVYVAINWSDPTALRGWAIPAATDIAFSLGVLAALGSRVPLALKVFLTTLAIVDDLGSIVVIAIFYTSDLSPVALGLAAVFIAGLAILNFAGVRRLLPHLLLGVLLWVSVLKSGVHATLAGVVLAMFIPLKSAGEPDDRRPAIRLEHVIKPWSAWLIMPVFAFANAGLPLVGLSLASLLAPLPLGIMAGLFVGKQIGIVLSVGLLIVLGVARLPEGATWRSLYGVAILGGIGFTMSLFIGSLAFPGDAVREAEVRLGVLAGSLLSAVLGYLVLRTAPGRKP</sequence>
<evidence type="ECO:0000256" key="5">
    <source>
        <dbReference type="ARBA" id="ARBA00023136"/>
    </source>
</evidence>
<feature type="transmembrane region" description="Helical" evidence="6">
    <location>
        <begin position="211"/>
        <end position="239"/>
    </location>
</feature>
<dbReference type="GO" id="GO:0005886">
    <property type="term" value="C:plasma membrane"/>
    <property type="evidence" value="ECO:0007669"/>
    <property type="project" value="UniProtKB-SubCell"/>
</dbReference>
<keyword evidence="3 6" id="KW-0812">Transmembrane</keyword>
<proteinExistence type="inferred from homology"/>
<feature type="transmembrane region" description="Helical" evidence="6">
    <location>
        <begin position="125"/>
        <end position="146"/>
    </location>
</feature>
<dbReference type="AlphaFoldDB" id="A0A512NDV0"/>
<dbReference type="GO" id="GO:0006885">
    <property type="term" value="P:regulation of pH"/>
    <property type="evidence" value="ECO:0007669"/>
    <property type="project" value="UniProtKB-UniRule"/>
</dbReference>
<comment type="caution">
    <text evidence="7">The sequence shown here is derived from an EMBL/GenBank/DDBJ whole genome shotgun (WGS) entry which is preliminary data.</text>
</comment>
<reference evidence="7 8" key="1">
    <citation type="submission" date="2019-07" db="EMBL/GenBank/DDBJ databases">
        <title>Whole genome shotgun sequence of Reyranella soli NBRC 108950.</title>
        <authorList>
            <person name="Hosoyama A."/>
            <person name="Uohara A."/>
            <person name="Ohji S."/>
            <person name="Ichikawa N."/>
        </authorList>
    </citation>
    <scope>NUCLEOTIDE SEQUENCE [LARGE SCALE GENOMIC DNA]</scope>
    <source>
        <strain evidence="7 8">NBRC 108950</strain>
    </source>
</reference>
<keyword evidence="6" id="KW-0050">Antiport</keyword>
<dbReference type="PANTHER" id="PTHR30341:SF0">
    <property type="entry name" value="NA(+)_H(+) ANTIPORTER NHAA"/>
    <property type="match status" value="1"/>
</dbReference>
<keyword evidence="6" id="KW-0813">Transport</keyword>
<feature type="transmembrane region" description="Helical" evidence="6">
    <location>
        <begin position="184"/>
        <end position="204"/>
    </location>
</feature>
<dbReference type="GO" id="GO:0015385">
    <property type="term" value="F:sodium:proton antiporter activity"/>
    <property type="evidence" value="ECO:0007669"/>
    <property type="project" value="UniProtKB-UniRule"/>
</dbReference>
<comment type="catalytic activity">
    <reaction evidence="6">
        <text>Na(+)(in) + 2 H(+)(out) = Na(+)(out) + 2 H(+)(in)</text>
        <dbReference type="Rhea" id="RHEA:29251"/>
        <dbReference type="ChEBI" id="CHEBI:15378"/>
        <dbReference type="ChEBI" id="CHEBI:29101"/>
    </reaction>
</comment>
<evidence type="ECO:0000256" key="2">
    <source>
        <dbReference type="ARBA" id="ARBA00022475"/>
    </source>
</evidence>
<feature type="transmembrane region" description="Helical" evidence="6">
    <location>
        <begin position="158"/>
        <end position="178"/>
    </location>
</feature>
<feature type="transmembrane region" description="Helical" evidence="6">
    <location>
        <begin position="367"/>
        <end position="384"/>
    </location>
</feature>
<dbReference type="NCBIfam" id="NF007112">
    <property type="entry name" value="PRK09561.1"/>
    <property type="match status" value="1"/>
</dbReference>
<dbReference type="HAMAP" id="MF_01844">
    <property type="entry name" value="NhaA"/>
    <property type="match status" value="1"/>
</dbReference>
<comment type="similarity">
    <text evidence="6">Belongs to the NhaA Na(+)/H(+) (TC 2.A.33) antiporter family.</text>
</comment>
<gene>
    <name evidence="6 7" type="primary">nhaA</name>
    <name evidence="7" type="ORF">RSO01_42790</name>
</gene>
<dbReference type="OrthoDB" id="9808135at2"/>
<keyword evidence="6" id="KW-0915">Sodium</keyword>
<protein>
    <recommendedName>
        <fullName evidence="6">Na(+)/H(+) antiporter NhaA</fullName>
    </recommendedName>
    <alternativeName>
        <fullName evidence="6">Sodium/proton antiporter NhaA</fullName>
    </alternativeName>
</protein>
<feature type="transmembrane region" description="Helical" evidence="6">
    <location>
        <begin position="100"/>
        <end position="119"/>
    </location>
</feature>
<feature type="transmembrane region" description="Helical" evidence="6">
    <location>
        <begin position="265"/>
        <end position="290"/>
    </location>
</feature>
<dbReference type="Pfam" id="PF06965">
    <property type="entry name" value="Na_H_antiport_1"/>
    <property type="match status" value="1"/>
</dbReference>
<dbReference type="NCBIfam" id="NF007111">
    <property type="entry name" value="PRK09560.1"/>
    <property type="match status" value="1"/>
</dbReference>
<comment type="function">
    <text evidence="6">Na(+)/H(+) antiporter that extrudes sodium in exchange for external protons.</text>
</comment>
<evidence type="ECO:0000256" key="1">
    <source>
        <dbReference type="ARBA" id="ARBA00004429"/>
    </source>
</evidence>
<organism evidence="7 8">
    <name type="scientific">Reyranella soli</name>
    <dbReference type="NCBI Taxonomy" id="1230389"/>
    <lineage>
        <taxon>Bacteria</taxon>
        <taxon>Pseudomonadati</taxon>
        <taxon>Pseudomonadota</taxon>
        <taxon>Alphaproteobacteria</taxon>
        <taxon>Hyphomicrobiales</taxon>
        <taxon>Reyranellaceae</taxon>
        <taxon>Reyranella</taxon>
    </lineage>
</organism>
<name>A0A512NDV0_9HYPH</name>
<dbReference type="Proteomes" id="UP000321058">
    <property type="component" value="Unassembled WGS sequence"/>
</dbReference>
<keyword evidence="8" id="KW-1185">Reference proteome</keyword>
<dbReference type="EMBL" id="BKAJ01000074">
    <property type="protein sequence ID" value="GEP57113.1"/>
    <property type="molecule type" value="Genomic_DNA"/>
</dbReference>
<keyword evidence="6" id="KW-0406">Ion transport</keyword>
<dbReference type="PANTHER" id="PTHR30341">
    <property type="entry name" value="SODIUM ION/PROTON ANTIPORTER NHAA-RELATED"/>
    <property type="match status" value="1"/>
</dbReference>
<feature type="transmembrane region" description="Helical" evidence="6">
    <location>
        <begin position="334"/>
        <end position="355"/>
    </location>
</feature>